<evidence type="ECO:0000256" key="1">
    <source>
        <dbReference type="PROSITE-ProRule" id="PRU00176"/>
    </source>
</evidence>
<sequence length="382" mass="42720">MAKESSRQKASEANTLPRDHCQQPPIELYPFHGLPPPIYNVPPPSGEFFSPIFPQYYPKSGSTTLDPLIAVPPYLSIFPREPAVQPPFFHYPHHPLVLGYSGHYPTSFYHGELFNPHQVRIHMEMFDVQNCILPIFGPPPPQSLWKSMDPGGSENDQQSSTEHRDRLFFGELRRDWEPRRVETFIRGLCSDATTIDTYPEGGPHTRNRGFAFVSFPDAGAAFRARERLRSDVPRMGGRPISVDWARAEHIVPAEVMRTVGDLYNTNFSCVIFGFISFKLVFRGANQLEGYSLRQVELPPTTATSSVQVISPQTAFINPPLSTIALPPFIGLGPALQPLVSAAEPNTNIVIVLGGFRFDGPFAQNCLEAEEAAATLMFNYFRC</sequence>
<evidence type="ECO:0000259" key="3">
    <source>
        <dbReference type="PROSITE" id="PS50102"/>
    </source>
</evidence>
<dbReference type="Gene3D" id="3.30.70.330">
    <property type="match status" value="1"/>
</dbReference>
<dbReference type="PROSITE" id="PS50102">
    <property type="entry name" value="RRM"/>
    <property type="match status" value="1"/>
</dbReference>
<dbReference type="SUPFAM" id="SSF54928">
    <property type="entry name" value="RNA-binding domain, RBD"/>
    <property type="match status" value="1"/>
</dbReference>
<reference evidence="5" key="1">
    <citation type="submission" date="2016-11" db="UniProtKB">
        <authorList>
            <consortium name="WormBaseParasite"/>
        </authorList>
    </citation>
    <scope>IDENTIFICATION</scope>
</reference>
<dbReference type="GO" id="GO:0003723">
    <property type="term" value="F:RNA binding"/>
    <property type="evidence" value="ECO:0007669"/>
    <property type="project" value="UniProtKB-UniRule"/>
</dbReference>
<dbReference type="AlphaFoldDB" id="A0A1I7WME3"/>
<organism evidence="4 5">
    <name type="scientific">Heterorhabditis bacteriophora</name>
    <name type="common">Entomopathogenic nematode worm</name>
    <dbReference type="NCBI Taxonomy" id="37862"/>
    <lineage>
        <taxon>Eukaryota</taxon>
        <taxon>Metazoa</taxon>
        <taxon>Ecdysozoa</taxon>
        <taxon>Nematoda</taxon>
        <taxon>Chromadorea</taxon>
        <taxon>Rhabditida</taxon>
        <taxon>Rhabditina</taxon>
        <taxon>Rhabditomorpha</taxon>
        <taxon>Strongyloidea</taxon>
        <taxon>Heterorhabditidae</taxon>
        <taxon>Heterorhabditis</taxon>
    </lineage>
</organism>
<feature type="region of interest" description="Disordered" evidence="2">
    <location>
        <begin position="1"/>
        <end position="23"/>
    </location>
</feature>
<dbReference type="WBParaSite" id="Hba_06323">
    <property type="protein sequence ID" value="Hba_06323"/>
    <property type="gene ID" value="Hba_06323"/>
</dbReference>
<feature type="region of interest" description="Disordered" evidence="2">
    <location>
        <begin position="143"/>
        <end position="164"/>
    </location>
</feature>
<feature type="compositionally biased region" description="Basic and acidic residues" evidence="2">
    <location>
        <begin position="1"/>
        <end position="10"/>
    </location>
</feature>
<dbReference type="InterPro" id="IPR012677">
    <property type="entry name" value="Nucleotide-bd_a/b_plait_sf"/>
</dbReference>
<protein>
    <submittedName>
        <fullName evidence="5">RRM domain-containing protein</fullName>
    </submittedName>
</protein>
<evidence type="ECO:0000256" key="2">
    <source>
        <dbReference type="SAM" id="MobiDB-lite"/>
    </source>
</evidence>
<name>A0A1I7WME3_HETBA</name>
<accession>A0A1I7WME3</accession>
<proteinExistence type="predicted"/>
<dbReference type="InterPro" id="IPR000504">
    <property type="entry name" value="RRM_dom"/>
</dbReference>
<dbReference type="Proteomes" id="UP000095283">
    <property type="component" value="Unplaced"/>
</dbReference>
<dbReference type="InterPro" id="IPR035979">
    <property type="entry name" value="RBD_domain_sf"/>
</dbReference>
<feature type="domain" description="RRM" evidence="3">
    <location>
        <begin position="165"/>
        <end position="247"/>
    </location>
</feature>
<evidence type="ECO:0000313" key="5">
    <source>
        <dbReference type="WBParaSite" id="Hba_06323"/>
    </source>
</evidence>
<keyword evidence="4" id="KW-1185">Reference proteome</keyword>
<evidence type="ECO:0000313" key="4">
    <source>
        <dbReference type="Proteomes" id="UP000095283"/>
    </source>
</evidence>
<keyword evidence="1" id="KW-0694">RNA-binding</keyword>